<proteinExistence type="predicted"/>
<accession>A0ABP6WMA6</accession>
<evidence type="ECO:0000313" key="3">
    <source>
        <dbReference type="EMBL" id="GAA3552341.1"/>
    </source>
</evidence>
<feature type="compositionally biased region" description="Basic and acidic residues" evidence="1">
    <location>
        <begin position="130"/>
        <end position="142"/>
    </location>
</feature>
<protein>
    <submittedName>
        <fullName evidence="3">Uncharacterized protein</fullName>
    </submittedName>
</protein>
<name>A0ABP6WMA6_9ACTN</name>
<keyword evidence="2" id="KW-1133">Transmembrane helix</keyword>
<evidence type="ECO:0000313" key="4">
    <source>
        <dbReference type="Proteomes" id="UP001500707"/>
    </source>
</evidence>
<feature type="transmembrane region" description="Helical" evidence="2">
    <location>
        <begin position="53"/>
        <end position="82"/>
    </location>
</feature>
<organism evidence="3 4">
    <name type="scientific">Streptomyces osmaniensis</name>
    <dbReference type="NCBI Taxonomy" id="593134"/>
    <lineage>
        <taxon>Bacteria</taxon>
        <taxon>Bacillati</taxon>
        <taxon>Actinomycetota</taxon>
        <taxon>Actinomycetes</taxon>
        <taxon>Kitasatosporales</taxon>
        <taxon>Streptomycetaceae</taxon>
        <taxon>Streptomyces</taxon>
    </lineage>
</organism>
<keyword evidence="4" id="KW-1185">Reference proteome</keyword>
<feature type="compositionally biased region" description="Basic residues" evidence="1">
    <location>
        <begin position="100"/>
        <end position="112"/>
    </location>
</feature>
<evidence type="ECO:0000256" key="2">
    <source>
        <dbReference type="SAM" id="Phobius"/>
    </source>
</evidence>
<dbReference type="EMBL" id="BAABCE010000007">
    <property type="protein sequence ID" value="GAA3552341.1"/>
    <property type="molecule type" value="Genomic_DNA"/>
</dbReference>
<gene>
    <name evidence="3" type="ORF">GCM10022295_37930</name>
</gene>
<sequence length="150" mass="16479">MSAERPGKISIALTVTAYLGQSNTVLVEKPPVAQRVDVVPFPGLNRWSWVKGLWQWMTAAITSLGGLAVSLSAIAAVVVMAIRRQLPGNDAPAQGVGSRARVRSVRMTRSSRGRPLPRSTVLRSLRPGRRRDAQRAPHERSPSRAVRWRL</sequence>
<evidence type="ECO:0000256" key="1">
    <source>
        <dbReference type="SAM" id="MobiDB-lite"/>
    </source>
</evidence>
<keyword evidence="2" id="KW-0472">Membrane</keyword>
<reference evidence="4" key="1">
    <citation type="journal article" date="2019" name="Int. J. Syst. Evol. Microbiol.">
        <title>The Global Catalogue of Microorganisms (GCM) 10K type strain sequencing project: providing services to taxonomists for standard genome sequencing and annotation.</title>
        <authorList>
            <consortium name="The Broad Institute Genomics Platform"/>
            <consortium name="The Broad Institute Genome Sequencing Center for Infectious Disease"/>
            <person name="Wu L."/>
            <person name="Ma J."/>
        </authorList>
    </citation>
    <scope>NUCLEOTIDE SEQUENCE [LARGE SCALE GENOMIC DNA]</scope>
    <source>
        <strain evidence="4">JCM 17656</strain>
    </source>
</reference>
<comment type="caution">
    <text evidence="3">The sequence shown here is derived from an EMBL/GenBank/DDBJ whole genome shotgun (WGS) entry which is preliminary data.</text>
</comment>
<feature type="region of interest" description="Disordered" evidence="1">
    <location>
        <begin position="89"/>
        <end position="150"/>
    </location>
</feature>
<keyword evidence="2" id="KW-0812">Transmembrane</keyword>
<dbReference type="Proteomes" id="UP001500707">
    <property type="component" value="Unassembled WGS sequence"/>
</dbReference>